<organism evidence="1 2">
    <name type="scientific">Allobranchiibius huperziae</name>
    <dbReference type="NCBI Taxonomy" id="1874116"/>
    <lineage>
        <taxon>Bacteria</taxon>
        <taxon>Bacillati</taxon>
        <taxon>Actinomycetota</taxon>
        <taxon>Actinomycetes</taxon>
        <taxon>Micrococcales</taxon>
        <taxon>Dermacoccaceae</taxon>
        <taxon>Allobranchiibius</taxon>
    </lineage>
</organism>
<sequence length="209" mass="22550">MSRARFHGTITGIGTTSGVRVVVGQWRDTPYGSFDDVMLQTSEGHRRLLAPTAQVAEFIEQTYEFDEVSITPVTVVTDGETVRLTADDLSIAWTVGRRTAIGRLLRAVPARLATAPAWSRLIDPVARVVMRGVRTAGTARAGRREFYGARDMHELVRASGEYAGRDLGDLAPVSPAVSFGFGSAPARPAVTTIVTTVIERSAQPQPQAQ</sequence>
<evidence type="ECO:0000313" key="1">
    <source>
        <dbReference type="EMBL" id="NYJ75580.1"/>
    </source>
</evidence>
<dbReference type="Proteomes" id="UP000571817">
    <property type="component" value="Unassembled WGS sequence"/>
</dbReference>
<comment type="caution">
    <text evidence="1">The sequence shown here is derived from an EMBL/GenBank/DDBJ whole genome shotgun (WGS) entry which is preliminary data.</text>
</comment>
<reference evidence="1 2" key="1">
    <citation type="submission" date="2020-07" db="EMBL/GenBank/DDBJ databases">
        <title>Sequencing the genomes of 1000 actinobacteria strains.</title>
        <authorList>
            <person name="Klenk H.-P."/>
        </authorList>
    </citation>
    <scope>NUCLEOTIDE SEQUENCE [LARGE SCALE GENOMIC DNA]</scope>
    <source>
        <strain evidence="1 2">DSM 29531</strain>
    </source>
</reference>
<dbReference type="EMBL" id="JACCFW010000001">
    <property type="protein sequence ID" value="NYJ75580.1"/>
    <property type="molecule type" value="Genomic_DNA"/>
</dbReference>
<accession>A0A853DLR6</accession>
<keyword evidence="2" id="KW-1185">Reference proteome</keyword>
<evidence type="ECO:0000313" key="2">
    <source>
        <dbReference type="Proteomes" id="UP000571817"/>
    </source>
</evidence>
<dbReference type="AlphaFoldDB" id="A0A853DLR6"/>
<dbReference type="RefSeq" id="WP_179482370.1">
    <property type="nucleotide sequence ID" value="NZ_JACCFW010000001.1"/>
</dbReference>
<gene>
    <name evidence="1" type="ORF">HNR15_002543</name>
</gene>
<proteinExistence type="predicted"/>
<name>A0A853DLR6_9MICO</name>
<protein>
    <submittedName>
        <fullName evidence="1">Uncharacterized protein</fullName>
    </submittedName>
</protein>